<name>A0A8H5LZV6_9AGAR</name>
<dbReference type="GO" id="GO:0007166">
    <property type="term" value="P:cell surface receptor signaling pathway"/>
    <property type="evidence" value="ECO:0007669"/>
    <property type="project" value="InterPro"/>
</dbReference>
<dbReference type="CDD" id="cd21037">
    <property type="entry name" value="MLKL_NTD"/>
    <property type="match status" value="1"/>
</dbReference>
<comment type="caution">
    <text evidence="1">The sequence shown here is derived from an EMBL/GenBank/DDBJ whole genome shotgun (WGS) entry which is preliminary data.</text>
</comment>
<protein>
    <recommendedName>
        <fullName evidence="3">Protein kinase domain-containing protein</fullName>
    </recommendedName>
</protein>
<dbReference type="AlphaFoldDB" id="A0A8H5LZV6"/>
<evidence type="ECO:0008006" key="3">
    <source>
        <dbReference type="Google" id="ProtNLM"/>
    </source>
</evidence>
<dbReference type="InterPro" id="IPR011009">
    <property type="entry name" value="Kinase-like_dom_sf"/>
</dbReference>
<dbReference type="OrthoDB" id="10261027at2759"/>
<dbReference type="Proteomes" id="UP000518752">
    <property type="component" value="Unassembled WGS sequence"/>
</dbReference>
<dbReference type="InterPro" id="IPR059179">
    <property type="entry name" value="MLKL-like_MCAfunc"/>
</dbReference>
<dbReference type="EMBL" id="JAACJN010000097">
    <property type="protein sequence ID" value="KAF5375486.1"/>
    <property type="molecule type" value="Genomic_DNA"/>
</dbReference>
<organism evidence="1 2">
    <name type="scientific">Collybiopsis confluens</name>
    <dbReference type="NCBI Taxonomy" id="2823264"/>
    <lineage>
        <taxon>Eukaryota</taxon>
        <taxon>Fungi</taxon>
        <taxon>Dikarya</taxon>
        <taxon>Basidiomycota</taxon>
        <taxon>Agaricomycotina</taxon>
        <taxon>Agaricomycetes</taxon>
        <taxon>Agaricomycetidae</taxon>
        <taxon>Agaricales</taxon>
        <taxon>Marasmiineae</taxon>
        <taxon>Omphalotaceae</taxon>
        <taxon>Collybiopsis</taxon>
    </lineage>
</organism>
<dbReference type="Gene3D" id="1.10.510.10">
    <property type="entry name" value="Transferase(Phosphotransferase) domain 1"/>
    <property type="match status" value="2"/>
</dbReference>
<sequence length="638" mass="72055">MTTIYGTIDVVQCFNLVKPALLAIPSPAAGAIIGTLDSVLQAVEEARDNKNQLKLLFYRVCDILKTLSVPQNYGDKVLESSVDTLIANLESIRDLAISLKQKNVFKMMLQSGDIRLKIEELERKSSAFIQAHKKLDSLWEQANNHEQKRVSAQQFQEANSQDQNEQLAMIRQAVASMSSGTPSMLDEILQTINVDPNVTITGMTVLLERHDIGKIKLRDVEVMFLRAGIARLNEQKSAKDGRVETKSWMVTSWEVDRGFLLGSDPTSFIRAGRWLGDSVGIVELKDVATTLKFVKIWKHLRSNRIQGFLGASTVDNPPFILTQPLHLNIAEYVKVTDKPNLRRLILETVRALDYLHTRAPPVVHGGLRPKTIQRVASRSEVLDGALATPESDIFSLGVILKELITLIQEKHSNRAFSSLNSIASRCQAPNPSSRPNTQDLIQELEDRDSKDEISDLLAMLPSTTDVSEVTGLQNIDRWRVVPYISKIHKIFTEDDDRLYIASAPLQGVSEHPLRQITVEVKCHDQGREYTTAHQRDGVWTWIELALLRQRPDGRRMQVNLNEALPGQPRGFMIADTRYEIIRLPFADSTPRVHRTNLDWRNPFIKEARRGDVIAFHPKARFPGWANHVYSAEMHVVTE</sequence>
<dbReference type="Gene3D" id="1.20.930.20">
    <property type="entry name" value="Adaptor protein Cbl, N-terminal domain"/>
    <property type="match status" value="1"/>
</dbReference>
<dbReference type="InterPro" id="IPR036537">
    <property type="entry name" value="Adaptor_Cbl_N_dom_sf"/>
</dbReference>
<proteinExistence type="predicted"/>
<reference evidence="1 2" key="1">
    <citation type="journal article" date="2020" name="ISME J.">
        <title>Uncovering the hidden diversity of litter-decomposition mechanisms in mushroom-forming fungi.</title>
        <authorList>
            <person name="Floudas D."/>
            <person name="Bentzer J."/>
            <person name="Ahren D."/>
            <person name="Johansson T."/>
            <person name="Persson P."/>
            <person name="Tunlid A."/>
        </authorList>
    </citation>
    <scope>NUCLEOTIDE SEQUENCE [LARGE SCALE GENOMIC DNA]</scope>
    <source>
        <strain evidence="1 2">CBS 406.79</strain>
    </source>
</reference>
<gene>
    <name evidence="1" type="ORF">D9757_009935</name>
</gene>
<evidence type="ECO:0000313" key="2">
    <source>
        <dbReference type="Proteomes" id="UP000518752"/>
    </source>
</evidence>
<keyword evidence="2" id="KW-1185">Reference proteome</keyword>
<accession>A0A8H5LZV6</accession>
<evidence type="ECO:0000313" key="1">
    <source>
        <dbReference type="EMBL" id="KAF5375486.1"/>
    </source>
</evidence>
<dbReference type="SUPFAM" id="SSF56112">
    <property type="entry name" value="Protein kinase-like (PK-like)"/>
    <property type="match status" value="1"/>
</dbReference>